<dbReference type="GO" id="GO:0061860">
    <property type="term" value="F:DNA clamp unloader activity"/>
    <property type="evidence" value="ECO:0007669"/>
    <property type="project" value="TreeGrafter"/>
</dbReference>
<evidence type="ECO:0000259" key="2">
    <source>
        <dbReference type="SMART" id="SM00382"/>
    </source>
</evidence>
<dbReference type="InterPro" id="IPR003593">
    <property type="entry name" value="AAA+_ATPase"/>
</dbReference>
<evidence type="ECO:0000313" key="3">
    <source>
        <dbReference type="EMBL" id="TRY56359.1"/>
    </source>
</evidence>
<gene>
    <name evidence="3" type="ORF">DNTS_034964</name>
</gene>
<comment type="caution">
    <text evidence="3">The sequence shown here is derived from an EMBL/GenBank/DDBJ whole genome shotgun (WGS) entry which is preliminary data.</text>
</comment>
<feature type="compositionally biased region" description="Basic and acidic residues" evidence="1">
    <location>
        <begin position="481"/>
        <end position="497"/>
    </location>
</feature>
<dbReference type="GO" id="GO:0009653">
    <property type="term" value="P:anatomical structure morphogenesis"/>
    <property type="evidence" value="ECO:0007669"/>
    <property type="project" value="UniProtKB-ARBA"/>
</dbReference>
<dbReference type="EMBL" id="SRMA01027286">
    <property type="protein sequence ID" value="TRY56359.1"/>
    <property type="molecule type" value="Genomic_DNA"/>
</dbReference>
<organism evidence="3 4">
    <name type="scientific">Danionella cerebrum</name>
    <dbReference type="NCBI Taxonomy" id="2873325"/>
    <lineage>
        <taxon>Eukaryota</taxon>
        <taxon>Metazoa</taxon>
        <taxon>Chordata</taxon>
        <taxon>Craniata</taxon>
        <taxon>Vertebrata</taxon>
        <taxon>Euteleostomi</taxon>
        <taxon>Actinopterygii</taxon>
        <taxon>Neopterygii</taxon>
        <taxon>Teleostei</taxon>
        <taxon>Ostariophysi</taxon>
        <taxon>Cypriniformes</taxon>
        <taxon>Danionidae</taxon>
        <taxon>Danioninae</taxon>
        <taxon>Danionella</taxon>
    </lineage>
</organism>
<dbReference type="Proteomes" id="UP000316079">
    <property type="component" value="Unassembled WGS sequence"/>
</dbReference>
<evidence type="ECO:0000313" key="4">
    <source>
        <dbReference type="Proteomes" id="UP000316079"/>
    </source>
</evidence>
<dbReference type="EMBL" id="SRMA01027286">
    <property type="protein sequence ID" value="TRY56355.1"/>
    <property type="molecule type" value="Genomic_DNA"/>
</dbReference>
<dbReference type="EMBL" id="SRMA01027286">
    <property type="protein sequence ID" value="TRY56361.1"/>
    <property type="molecule type" value="Genomic_DNA"/>
</dbReference>
<name>A0A553MT51_9TELE</name>
<dbReference type="GO" id="GO:0016887">
    <property type="term" value="F:ATP hydrolysis activity"/>
    <property type="evidence" value="ECO:0007669"/>
    <property type="project" value="InterPro"/>
</dbReference>
<protein>
    <recommendedName>
        <fullName evidence="2">AAA+ ATPase domain-containing protein</fullName>
    </recommendedName>
</protein>
<dbReference type="Pfam" id="PF00004">
    <property type="entry name" value="AAA"/>
    <property type="match status" value="1"/>
</dbReference>
<dbReference type="EMBL" id="SRMA01027286">
    <property type="protein sequence ID" value="TRY56351.1"/>
    <property type="molecule type" value="Genomic_DNA"/>
</dbReference>
<proteinExistence type="predicted"/>
<dbReference type="GO" id="GO:0005634">
    <property type="term" value="C:nucleus"/>
    <property type="evidence" value="ECO:0007669"/>
    <property type="project" value="TreeGrafter"/>
</dbReference>
<dbReference type="GO" id="GO:0005524">
    <property type="term" value="F:ATP binding"/>
    <property type="evidence" value="ECO:0007669"/>
    <property type="project" value="InterPro"/>
</dbReference>
<feature type="domain" description="AAA+ ATPase" evidence="2">
    <location>
        <begin position="352"/>
        <end position="569"/>
    </location>
</feature>
<dbReference type="Gene3D" id="3.40.50.300">
    <property type="entry name" value="P-loop containing nucleotide triphosphate hydrolases"/>
    <property type="match status" value="1"/>
</dbReference>
<keyword evidence="4" id="KW-1185">Reference proteome</keyword>
<reference evidence="3" key="2">
    <citation type="submission" date="2019-04" db="EMBL/GenBank/DDBJ databases">
        <authorList>
            <person name="Kadobianskyi M."/>
            <person name="Schulze L."/>
            <person name="Schuelke M."/>
            <person name="Judkewitz B."/>
        </authorList>
    </citation>
    <scope>NUCLEOTIDE SEQUENCE</scope>
    <source>
        <strain evidence="3">Bolton</strain>
        <tissue evidence="3">Whole-body</tissue>
    </source>
</reference>
<feature type="region of interest" description="Disordered" evidence="1">
    <location>
        <begin position="474"/>
        <end position="497"/>
    </location>
</feature>
<dbReference type="SMART" id="SM00382">
    <property type="entry name" value="AAA"/>
    <property type="match status" value="1"/>
</dbReference>
<dbReference type="STRING" id="623744.A0A553MT51"/>
<dbReference type="AlphaFoldDB" id="A0A553MT51"/>
<dbReference type="EMBL" id="SRMA01027286">
    <property type="protein sequence ID" value="TRY56353.1"/>
    <property type="molecule type" value="Genomic_DNA"/>
</dbReference>
<dbReference type="OrthoDB" id="9996895at2759"/>
<dbReference type="SUPFAM" id="SSF52540">
    <property type="entry name" value="P-loop containing nucleoside triphosphate hydrolases"/>
    <property type="match status" value="1"/>
</dbReference>
<dbReference type="InterPro" id="IPR003959">
    <property type="entry name" value="ATPase_AAA_core"/>
</dbReference>
<reference evidence="3 4" key="1">
    <citation type="journal article" date="2019" name="Sci. Data">
        <title>Hybrid genome assembly and annotation of Danionella translucida.</title>
        <authorList>
            <person name="Kadobianskyi M."/>
            <person name="Schulze L."/>
            <person name="Schuelke M."/>
            <person name="Judkewitz B."/>
        </authorList>
    </citation>
    <scope>NUCLEOTIDE SEQUENCE [LARGE SCALE GENOMIC DNA]</scope>
    <source>
        <strain evidence="3 4">Bolton</strain>
    </source>
</reference>
<dbReference type="InterPro" id="IPR027417">
    <property type="entry name" value="P-loop_NTPase"/>
</dbReference>
<accession>A0A553MT51</accession>
<sequence>MTSFISEDLCKISFLNNEEPETETKFITPMMRPQRNRLKKTKSHKSADEFNVNNPASQTPEVCGYRSGNEFKDAVIIPPAKDDSVQCPASPELIPWNAGPHHQDSAATQRISRELTPKEPRCGGIKEFSGHIYPELLKEIQSHNKQFPVQRIFTLLKKKKVSAEEGSYDLEAQRIDDCNHYSASCVQKKRKQELEGNTYDGVYKRHSTNKGLSSIKKLDSGLIQSSKSKTRLSLTKRKQQQTPFCAVVTDPVQNDSVQQKQCHIRLETDDVLWTDSYSPQAVSEVIGNSTSVQQLHSWLNEWKTRSDNEDRRKRQEHRRKKVNSDGDEFFIDLWDCGDFEGDAAFIDQENDLCNTVLITGPSGVGKTAAVYACANELGFKVFEVNSSVLRCGRILISQLTEATQSHQVHLQRDKTHKSENIDDRQIKLSSLYKDAHKKVASSLKELHVSPGASHPGRKPQPVKLTQFFRLKSKQPLSNSSDPEHLIHDKRQEEVERSSKYFEQNTAVPMSLLLFEEVDIIFPEDVGFLTAIKTFMSTTKRPIILTTNDPLFGTRLRGTFDEIHFQTPSLQTARSYLQCLCVVENTRTDPDDIAFLLCQNKGDLRQSLLQLQFWICSGGGSTELQTLKDKLRCPSWRLLENRCLEILSEKAGGSLLYSSLLSTDFSFQRLGLYEAFTPNSKDLRRLRLRTSSNAHEPTSSNSFIHRGLLSSCDPKSCPHLKLKPFSVDEHCKASLLSMEDDKLESETNAHEHDEPLMLDFQHLLCLATFFNNMSFLDASLHNPSLIRTGLCKPEPFCWMGATLKDGILDLPNEEDFEHFFEISSQIVALVEGMAYLQCRTELCGIWREAVRLREKSSSERWEQTISSFSQSSGGKSFRLCSCQFCAPRSIYKRREITSVLVFSKRSGCHGNKRAISMDYLPFLRSICRSERGKQHSVRHPHYLSSLNLPRNIVDLLALDFP</sequence>
<dbReference type="GO" id="GO:0003677">
    <property type="term" value="F:DNA binding"/>
    <property type="evidence" value="ECO:0007669"/>
    <property type="project" value="TreeGrafter"/>
</dbReference>
<dbReference type="PANTHER" id="PTHR23389:SF21">
    <property type="entry name" value="ATPASE FAMILY AAA DOMAIN-CONTAINING PROTEIN 5"/>
    <property type="match status" value="1"/>
</dbReference>
<dbReference type="PANTHER" id="PTHR23389">
    <property type="entry name" value="CHROMOSOME TRANSMISSION FIDELITY FACTOR 18"/>
    <property type="match status" value="1"/>
</dbReference>
<evidence type="ECO:0000256" key="1">
    <source>
        <dbReference type="SAM" id="MobiDB-lite"/>
    </source>
</evidence>